<evidence type="ECO:0000313" key="5">
    <source>
        <dbReference type="Proteomes" id="UP000292452"/>
    </source>
</evidence>
<dbReference type="EMBL" id="SIXH01000258">
    <property type="protein sequence ID" value="TBO57101.1"/>
    <property type="molecule type" value="Genomic_DNA"/>
</dbReference>
<dbReference type="InterPro" id="IPR051448">
    <property type="entry name" value="CdaR-like_regulators"/>
</dbReference>
<feature type="domain" description="CdaR GGDEF-like" evidence="3">
    <location>
        <begin position="132"/>
        <end position="254"/>
    </location>
</feature>
<dbReference type="Pfam" id="PF13556">
    <property type="entry name" value="HTH_30"/>
    <property type="match status" value="1"/>
</dbReference>
<proteinExistence type="inferred from homology"/>
<dbReference type="PANTHER" id="PTHR33744:SF1">
    <property type="entry name" value="DNA-BINDING TRANSCRIPTIONAL ACTIVATOR ADER"/>
    <property type="match status" value="1"/>
</dbReference>
<dbReference type="Pfam" id="PF17853">
    <property type="entry name" value="GGDEF_2"/>
    <property type="match status" value="1"/>
</dbReference>
<dbReference type="PANTHER" id="PTHR33744">
    <property type="entry name" value="CARBOHYDRATE DIACID REGULATOR"/>
    <property type="match status" value="1"/>
</dbReference>
<gene>
    <name evidence="4" type="ORF">EYS09_24460</name>
</gene>
<sequence>MTRAGTSAAAISTDFLDGYATLLSEVSATGRLPRRPELDAMRDLGERAAEAGHGLRELVGLFLGETRRVWGTLPGVARAAGAAERARTGDAVLGAVDAAIAALGEGHERAQRLSVRQEEAARREFVDDLLYGRSDLGRLAERAERFGLRLAHEHAVAVAEGEEPFDDVHPLARRVERELVGRFGDRDVLITTKEGRLICVGASSEGAVLDAFAACARRPDAGRPAASRVAIGRPHSGAGGVVRSYEEALSALDLAGQLQLAEPVLRAAELLVFPVLLRDRAAMADLVRTVLGPLTQARGGAGPLLETLTACAAAGYVNAEAARRLQVSVRTLSYRLDRIKFLTGYDPSDGLQRYSLETAAMGARLLGWPDKPL</sequence>
<dbReference type="AlphaFoldDB" id="A0A4V2JI42"/>
<dbReference type="RefSeq" id="WP_131124854.1">
    <property type="nucleotide sequence ID" value="NZ_SIXH01000258.1"/>
</dbReference>
<evidence type="ECO:0000259" key="2">
    <source>
        <dbReference type="Pfam" id="PF13556"/>
    </source>
</evidence>
<reference evidence="4 5" key="1">
    <citation type="submission" date="2019-02" db="EMBL/GenBank/DDBJ databases">
        <title>Draft Genome Sequence of Streptomyces sp. AM-2504, identified by 16S rRNA comparative analysis as a Streptomyces Kasugaensis strain.</title>
        <authorList>
            <person name="Napolioni V."/>
            <person name="Giuliodori A.M."/>
            <person name="Spurio R."/>
            <person name="Fabbretti A."/>
        </authorList>
    </citation>
    <scope>NUCLEOTIDE SEQUENCE [LARGE SCALE GENOMIC DNA]</scope>
    <source>
        <strain evidence="4 5">AM-2504</strain>
    </source>
</reference>
<protein>
    <submittedName>
        <fullName evidence="4">PucR family transcriptional regulator</fullName>
    </submittedName>
</protein>
<evidence type="ECO:0000256" key="1">
    <source>
        <dbReference type="ARBA" id="ARBA00006754"/>
    </source>
</evidence>
<comment type="similarity">
    <text evidence="1">Belongs to the CdaR family.</text>
</comment>
<organism evidence="4 5">
    <name type="scientific">Streptomyces kasugaensis</name>
    <dbReference type="NCBI Taxonomy" id="1946"/>
    <lineage>
        <taxon>Bacteria</taxon>
        <taxon>Bacillati</taxon>
        <taxon>Actinomycetota</taxon>
        <taxon>Actinomycetes</taxon>
        <taxon>Kitasatosporales</taxon>
        <taxon>Streptomycetaceae</taxon>
        <taxon>Streptomyces</taxon>
    </lineage>
</organism>
<dbReference type="Proteomes" id="UP000292452">
    <property type="component" value="Unassembled WGS sequence"/>
</dbReference>
<dbReference type="InterPro" id="IPR042070">
    <property type="entry name" value="PucR_C-HTH_sf"/>
</dbReference>
<dbReference type="InterPro" id="IPR025736">
    <property type="entry name" value="PucR_C-HTH_dom"/>
</dbReference>
<accession>A0A4V2JI42</accession>
<comment type="caution">
    <text evidence="4">The sequence shown here is derived from an EMBL/GenBank/DDBJ whole genome shotgun (WGS) entry which is preliminary data.</text>
</comment>
<keyword evidence="5" id="KW-1185">Reference proteome</keyword>
<feature type="domain" description="PucR C-terminal helix-turn-helix" evidence="2">
    <location>
        <begin position="304"/>
        <end position="359"/>
    </location>
</feature>
<evidence type="ECO:0000313" key="4">
    <source>
        <dbReference type="EMBL" id="TBO57101.1"/>
    </source>
</evidence>
<dbReference type="Gene3D" id="1.10.10.2840">
    <property type="entry name" value="PucR C-terminal helix-turn-helix domain"/>
    <property type="match status" value="1"/>
</dbReference>
<dbReference type="InterPro" id="IPR041522">
    <property type="entry name" value="CdaR_GGDEF"/>
</dbReference>
<evidence type="ECO:0000259" key="3">
    <source>
        <dbReference type="Pfam" id="PF17853"/>
    </source>
</evidence>
<name>A0A4V2JI42_STRKA</name>